<organism evidence="1 2">
    <name type="scientific">Methylococcus capsulatus (strain ATCC 33009 / NCIMB 11132 / Bath)</name>
    <dbReference type="NCBI Taxonomy" id="243233"/>
    <lineage>
        <taxon>Bacteria</taxon>
        <taxon>Pseudomonadati</taxon>
        <taxon>Pseudomonadota</taxon>
        <taxon>Gammaproteobacteria</taxon>
        <taxon>Methylococcales</taxon>
        <taxon>Methylococcaceae</taxon>
        <taxon>Methylococcus</taxon>
    </lineage>
</organism>
<dbReference type="KEGG" id="mca:MCA1043"/>
<proteinExistence type="predicted"/>
<protein>
    <submittedName>
        <fullName evidence="1">Uncharacterized protein</fullName>
    </submittedName>
</protein>
<dbReference type="HOGENOM" id="CLU_3312556_0_0_6"/>
<sequence length="39" mass="4500">MGVAAFVDKIPSFRQNTAACLGDFIEIKSWHTQWRVSWC</sequence>
<reference evidence="1 2" key="1">
    <citation type="journal article" date="2004" name="PLoS Biol.">
        <title>Genomic insights into methanotrophy: the complete genome sequence of Methylococcus capsulatus (Bath).</title>
        <authorList>
            <person name="Ward N.L."/>
            <person name="Larsen O."/>
            <person name="Sakwa J."/>
            <person name="Bruseth L."/>
            <person name="Khouri H.M."/>
            <person name="Durkin A.S."/>
            <person name="Dimitrov G."/>
            <person name="Jiang L."/>
            <person name="Scanlan D."/>
            <person name="Kang K.H."/>
            <person name="Lewis M.R."/>
            <person name="Nelson K.E."/>
            <person name="Methe B.A."/>
            <person name="Wu M."/>
            <person name="Heidelberg J.F."/>
            <person name="Paulsen I.T."/>
            <person name="Fouts D.E."/>
            <person name="Ravel J."/>
            <person name="Tettelin H."/>
            <person name="Ren Q."/>
            <person name="Read T.D."/>
            <person name="DeBoy R.T."/>
            <person name="Seshadri R."/>
            <person name="Salzberg S.L."/>
            <person name="Jensen H.B."/>
            <person name="Birkeland N.K."/>
            <person name="Nelson W.C."/>
            <person name="Dodson R.J."/>
            <person name="Grindhaug S.H."/>
            <person name="Holt I.E."/>
            <person name="Eidhammer I."/>
            <person name="Jonasen I."/>
            <person name="Vanaken S."/>
            <person name="Utterback T.R."/>
            <person name="Feldblyum T.V."/>
            <person name="Fraser C.M."/>
            <person name="Lillehaug J.R."/>
            <person name="Eisen J.A."/>
        </authorList>
    </citation>
    <scope>NUCLEOTIDE SEQUENCE [LARGE SCALE GENOMIC DNA]</scope>
    <source>
        <strain evidence="2">ATCC 33009 / NCIMB 11132 / Bath</strain>
    </source>
</reference>
<name>Q60A29_METCA</name>
<evidence type="ECO:0000313" key="1">
    <source>
        <dbReference type="EMBL" id="AAU92850.1"/>
    </source>
</evidence>
<dbReference type="AlphaFoldDB" id="Q60A29"/>
<accession>Q60A29</accession>
<dbReference type="Proteomes" id="UP000006821">
    <property type="component" value="Chromosome"/>
</dbReference>
<evidence type="ECO:0000313" key="2">
    <source>
        <dbReference type="Proteomes" id="UP000006821"/>
    </source>
</evidence>
<dbReference type="EMBL" id="AE017282">
    <property type="protein sequence ID" value="AAU92850.1"/>
    <property type="molecule type" value="Genomic_DNA"/>
</dbReference>
<gene>
    <name evidence="1" type="ordered locus">MCA1043</name>
</gene>